<dbReference type="InterPro" id="IPR036975">
    <property type="entry name" value="Importin-a_IBB_sf"/>
</dbReference>
<dbReference type="SUPFAM" id="SSF48371">
    <property type="entry name" value="ARM repeat"/>
    <property type="match status" value="1"/>
</dbReference>
<evidence type="ECO:0000256" key="1">
    <source>
        <dbReference type="ARBA" id="ARBA00010394"/>
    </source>
</evidence>
<dbReference type="AlphaFoldDB" id="A0A1B6FWG6"/>
<evidence type="ECO:0000256" key="4">
    <source>
        <dbReference type="PROSITE-ProRule" id="PRU00561"/>
    </source>
</evidence>
<dbReference type="InterPro" id="IPR011989">
    <property type="entry name" value="ARM-like"/>
</dbReference>
<name>A0A1B6FWG6_9HEMI</name>
<dbReference type="InterPro" id="IPR002652">
    <property type="entry name" value="Importin-a_IBB"/>
</dbReference>
<comment type="similarity">
    <text evidence="1">Belongs to the importin alpha family.</text>
</comment>
<reference evidence="6" key="1">
    <citation type="submission" date="2015-11" db="EMBL/GenBank/DDBJ databases">
        <title>De novo transcriptome assembly of four potential Pierce s Disease insect vectors from Arizona vineyards.</title>
        <authorList>
            <person name="Tassone E.E."/>
        </authorList>
    </citation>
    <scope>NUCLEOTIDE SEQUENCE</scope>
</reference>
<organism evidence="6">
    <name type="scientific">Cuerna arida</name>
    <dbReference type="NCBI Taxonomy" id="1464854"/>
    <lineage>
        <taxon>Eukaryota</taxon>
        <taxon>Metazoa</taxon>
        <taxon>Ecdysozoa</taxon>
        <taxon>Arthropoda</taxon>
        <taxon>Hexapoda</taxon>
        <taxon>Insecta</taxon>
        <taxon>Pterygota</taxon>
        <taxon>Neoptera</taxon>
        <taxon>Paraneoptera</taxon>
        <taxon>Hemiptera</taxon>
        <taxon>Auchenorrhyncha</taxon>
        <taxon>Membracoidea</taxon>
        <taxon>Cicadellidae</taxon>
        <taxon>Cicadellinae</taxon>
        <taxon>Proconiini</taxon>
        <taxon>Cuerna</taxon>
    </lineage>
</organism>
<dbReference type="Gene3D" id="1.25.10.10">
    <property type="entry name" value="Leucine-rich Repeat Variant"/>
    <property type="match status" value="1"/>
</dbReference>
<dbReference type="GO" id="GO:0006606">
    <property type="term" value="P:protein import into nucleus"/>
    <property type="evidence" value="ECO:0007669"/>
    <property type="project" value="InterPro"/>
</dbReference>
<dbReference type="InterPro" id="IPR016024">
    <property type="entry name" value="ARM-type_fold"/>
</dbReference>
<dbReference type="PANTHER" id="PTHR23316">
    <property type="entry name" value="IMPORTIN ALPHA"/>
    <property type="match status" value="1"/>
</dbReference>
<evidence type="ECO:0000256" key="3">
    <source>
        <dbReference type="ARBA" id="ARBA00022927"/>
    </source>
</evidence>
<dbReference type="Gene3D" id="1.20.5.690">
    <property type="entry name" value="Importin-alpha, importin-beta-binding domain"/>
    <property type="match status" value="1"/>
</dbReference>
<evidence type="ECO:0000256" key="2">
    <source>
        <dbReference type="ARBA" id="ARBA00022448"/>
    </source>
</evidence>
<feature type="domain" description="IBB" evidence="5">
    <location>
        <begin position="1"/>
        <end position="59"/>
    </location>
</feature>
<protein>
    <recommendedName>
        <fullName evidence="5">IBB domain-containing protein</fullName>
    </recommendedName>
</protein>
<feature type="non-terminal residue" evidence="6">
    <location>
        <position position="132"/>
    </location>
</feature>
<keyword evidence="3" id="KW-0653">Protein transport</keyword>
<dbReference type="EMBL" id="GECZ01015308">
    <property type="protein sequence ID" value="JAS54461.1"/>
    <property type="molecule type" value="Transcribed_RNA"/>
</dbReference>
<keyword evidence="2 4" id="KW-0813">Transport</keyword>
<dbReference type="Pfam" id="PF01749">
    <property type="entry name" value="IBB"/>
    <property type="match status" value="1"/>
</dbReference>
<proteinExistence type="inferred from homology"/>
<accession>A0A1B6FWG6</accession>
<gene>
    <name evidence="6" type="ORF">g.50248</name>
</gene>
<feature type="non-terminal residue" evidence="6">
    <location>
        <position position="1"/>
    </location>
</feature>
<evidence type="ECO:0000259" key="5">
    <source>
        <dbReference type="PROSITE" id="PS51214"/>
    </source>
</evidence>
<sequence>KLYFTEMADDRKQKHFKNKVLDADDMRRRRSSELVQLRKQKKEDQLIKKRNVNDIEEVGTEVTTEDAALEFNVIIKQMYSNVIEEQLRATTCARKLLSSSSNPPIDKIINYGIVPRCVEFLESNNLQLQFES</sequence>
<dbReference type="GO" id="GO:0061608">
    <property type="term" value="F:nuclear import signal receptor activity"/>
    <property type="evidence" value="ECO:0007669"/>
    <property type="project" value="InterPro"/>
</dbReference>
<dbReference type="PROSITE" id="PS51214">
    <property type="entry name" value="IBB"/>
    <property type="match status" value="1"/>
</dbReference>
<evidence type="ECO:0000313" key="6">
    <source>
        <dbReference type="EMBL" id="JAS54461.1"/>
    </source>
</evidence>